<feature type="transmembrane region" description="Helical" evidence="1">
    <location>
        <begin position="539"/>
        <end position="561"/>
    </location>
</feature>
<accession>A0A7C0ZJB2</accession>
<dbReference type="AlphaFoldDB" id="A0A7C0ZJB2"/>
<feature type="transmembrane region" description="Helical" evidence="1">
    <location>
        <begin position="481"/>
        <end position="503"/>
    </location>
</feature>
<proteinExistence type="predicted"/>
<dbReference type="EMBL" id="DQWE01000395">
    <property type="protein sequence ID" value="HDI83805.1"/>
    <property type="molecule type" value="Genomic_DNA"/>
</dbReference>
<feature type="transmembrane region" description="Helical" evidence="1">
    <location>
        <begin position="91"/>
        <end position="115"/>
    </location>
</feature>
<feature type="transmembrane region" description="Helical" evidence="1">
    <location>
        <begin position="568"/>
        <end position="587"/>
    </location>
</feature>
<dbReference type="SUPFAM" id="SSF53335">
    <property type="entry name" value="S-adenosyl-L-methionine-dependent methyltransferases"/>
    <property type="match status" value="1"/>
</dbReference>
<feature type="transmembrane region" description="Helical" evidence="1">
    <location>
        <begin position="628"/>
        <end position="653"/>
    </location>
</feature>
<sequence length="676" mass="76598">MMLPLFLIGVLSVFTQTFLLREVFLVFSGNELSTGLLLSSWMLWIGAGVSFSRRHGNLALYSILYLLFFPIALFFTYSVKTLFHIGSGEIAGVPVILFTSFVILSPLFFMLGCIFGRGMKEWEEEESIRGFIRPYMMDSIGDLTGGLLFSYVTLMFIPPSIRPIVSCGLAIWIGILFLKRRIYYLLFILLVPLYFAFGFSFHHGIKRNLPHGKHSKIYDTLYGRYVLLEEKGMVSLYLNGVLSFTYPNRFIDEHVHIPFMFVKKKNPEILSLGLPAPGEAEELVKEGSLTIVQPDKNLPFKSMYPEKVRWVYSDPMRFILRSEQRYDVVFLNTGMPVSLESARFFTRTSAKRISGLITGNGILIVRIPSSENYIEGVIKEIGDVTVSTFRTFFGYHYIIPGETAMVLFSMAPLNPDESRIDGVREKMRVAYLTPYYLRWLIEGERHSYAQERITGSVPSTMQKPVIFYLFTKYWAEKYSPIFYRFLSVFSRIKPYVFFLILLVPLFFKRVGYAVALIGGTGIAIELLSLFQFQMIVGGAYIHIGLLVGIFMLGLGVGSYIFEKIPQNRFSPLLLPLLIPPLLLVLFISKLPPYLVFLLFPGNLCTGMLVGYTYGSATAGMGGKYRNSAALVYTFDLMGAAVGSFLVSMIFIPIYGISPTVYIMVGLCITGFLRFII</sequence>
<feature type="transmembrane region" description="Helical" evidence="1">
    <location>
        <begin position="510"/>
        <end position="533"/>
    </location>
</feature>
<feature type="transmembrane region" description="Helical" evidence="1">
    <location>
        <begin position="160"/>
        <end position="178"/>
    </location>
</feature>
<organism evidence="2">
    <name type="scientific">candidate division WOR-3 bacterium</name>
    <dbReference type="NCBI Taxonomy" id="2052148"/>
    <lineage>
        <taxon>Bacteria</taxon>
        <taxon>Bacteria division WOR-3</taxon>
    </lineage>
</organism>
<feature type="transmembrane region" description="Helical" evidence="1">
    <location>
        <begin position="659"/>
        <end position="675"/>
    </location>
</feature>
<feature type="transmembrane region" description="Helical" evidence="1">
    <location>
        <begin position="135"/>
        <end position="154"/>
    </location>
</feature>
<keyword evidence="1" id="KW-0472">Membrane</keyword>
<feature type="transmembrane region" description="Helical" evidence="1">
    <location>
        <begin position="593"/>
        <end position="616"/>
    </location>
</feature>
<reference evidence="2" key="1">
    <citation type="journal article" date="2020" name="mSystems">
        <title>Genome- and Community-Level Interaction Insights into Carbon Utilization and Element Cycling Functions of Hydrothermarchaeota in Hydrothermal Sediment.</title>
        <authorList>
            <person name="Zhou Z."/>
            <person name="Liu Y."/>
            <person name="Xu W."/>
            <person name="Pan J."/>
            <person name="Luo Z.H."/>
            <person name="Li M."/>
        </authorList>
    </citation>
    <scope>NUCLEOTIDE SEQUENCE [LARGE SCALE GENOMIC DNA]</scope>
    <source>
        <strain evidence="2">HyVt-102</strain>
    </source>
</reference>
<dbReference type="Gene3D" id="3.40.50.150">
    <property type="entry name" value="Vaccinia Virus protein VP39"/>
    <property type="match status" value="1"/>
</dbReference>
<feature type="transmembrane region" description="Helical" evidence="1">
    <location>
        <begin position="35"/>
        <end position="51"/>
    </location>
</feature>
<evidence type="ECO:0000256" key="1">
    <source>
        <dbReference type="SAM" id="Phobius"/>
    </source>
</evidence>
<comment type="caution">
    <text evidence="2">The sequence shown here is derived from an EMBL/GenBank/DDBJ whole genome shotgun (WGS) entry which is preliminary data.</text>
</comment>
<gene>
    <name evidence="2" type="ORF">ENF18_08470</name>
</gene>
<feature type="transmembrane region" description="Helical" evidence="1">
    <location>
        <begin position="58"/>
        <end position="79"/>
    </location>
</feature>
<keyword evidence="1" id="KW-0812">Transmembrane</keyword>
<feature type="transmembrane region" description="Helical" evidence="1">
    <location>
        <begin position="183"/>
        <end position="201"/>
    </location>
</feature>
<protein>
    <recommendedName>
        <fullName evidence="3">PABS domain-containing protein</fullName>
    </recommendedName>
</protein>
<dbReference type="InterPro" id="IPR029063">
    <property type="entry name" value="SAM-dependent_MTases_sf"/>
</dbReference>
<evidence type="ECO:0000313" key="2">
    <source>
        <dbReference type="EMBL" id="HDI83805.1"/>
    </source>
</evidence>
<keyword evidence="1" id="KW-1133">Transmembrane helix</keyword>
<evidence type="ECO:0008006" key="3">
    <source>
        <dbReference type="Google" id="ProtNLM"/>
    </source>
</evidence>
<dbReference type="Proteomes" id="UP000885847">
    <property type="component" value="Unassembled WGS sequence"/>
</dbReference>
<name>A0A7C0ZJB2_UNCW3</name>